<dbReference type="STRING" id="429701.A0A2G9HRJ6"/>
<evidence type="ECO:0000256" key="1">
    <source>
        <dbReference type="ARBA" id="ARBA00004370"/>
    </source>
</evidence>
<evidence type="ECO:0000256" key="5">
    <source>
        <dbReference type="ARBA" id="ARBA00023136"/>
    </source>
</evidence>
<comment type="caution">
    <text evidence="8">The sequence shown here is derived from an EMBL/GenBank/DDBJ whole genome shotgun (WGS) entry which is preliminary data.</text>
</comment>
<evidence type="ECO:0000256" key="6">
    <source>
        <dbReference type="SAM" id="Phobius"/>
    </source>
</evidence>
<dbReference type="GO" id="GO:0006865">
    <property type="term" value="P:amino acid transport"/>
    <property type="evidence" value="ECO:0007669"/>
    <property type="project" value="UniProtKB-KW"/>
</dbReference>
<evidence type="ECO:0000256" key="4">
    <source>
        <dbReference type="ARBA" id="ARBA00022989"/>
    </source>
</evidence>
<feature type="transmembrane region" description="Helical" evidence="6">
    <location>
        <begin position="70"/>
        <end position="89"/>
    </location>
</feature>
<name>A0A2G9HRJ6_9LAMI</name>
<keyword evidence="4 6" id="KW-1133">Transmembrane helix</keyword>
<accession>A0A2G9HRJ6</accession>
<feature type="transmembrane region" description="Helical" evidence="6">
    <location>
        <begin position="18"/>
        <end position="38"/>
    </location>
</feature>
<evidence type="ECO:0000256" key="2">
    <source>
        <dbReference type="ARBA" id="ARBA00022692"/>
    </source>
</evidence>
<evidence type="ECO:0000259" key="7">
    <source>
        <dbReference type="Pfam" id="PF01490"/>
    </source>
</evidence>
<dbReference type="EMBL" id="NKXS01001200">
    <property type="protein sequence ID" value="PIN19920.1"/>
    <property type="molecule type" value="Genomic_DNA"/>
</dbReference>
<reference evidence="9" key="1">
    <citation type="journal article" date="2018" name="Gigascience">
        <title>Genome assembly of the Pink Ipe (Handroanthus impetiginosus, Bignoniaceae), a highly valued, ecologically keystone Neotropical timber forest tree.</title>
        <authorList>
            <person name="Silva-Junior O.B."/>
            <person name="Grattapaglia D."/>
            <person name="Novaes E."/>
            <person name="Collevatti R.G."/>
        </authorList>
    </citation>
    <scope>NUCLEOTIDE SEQUENCE [LARGE SCALE GENOMIC DNA]</scope>
    <source>
        <strain evidence="9">cv. UFG-1</strain>
    </source>
</reference>
<feature type="domain" description="Amino acid transporter transmembrane" evidence="7">
    <location>
        <begin position="10"/>
        <end position="83"/>
    </location>
</feature>
<feature type="transmembrane region" description="Helical" evidence="6">
    <location>
        <begin position="44"/>
        <end position="63"/>
    </location>
</feature>
<evidence type="ECO:0000313" key="9">
    <source>
        <dbReference type="Proteomes" id="UP000231279"/>
    </source>
</evidence>
<keyword evidence="3" id="KW-0029">Amino-acid transport</keyword>
<sequence>MTSLEETLVKHNNKLLSIIIKTIVVICTVIMALFVPFFGYIMEFVGGFTGISASVLFACLCYFKINRESWNFGIEFIFITVILVSRFVVAGIGNFTSIKDIIKHVG</sequence>
<keyword evidence="2 6" id="KW-0812">Transmembrane</keyword>
<evidence type="ECO:0000313" key="8">
    <source>
        <dbReference type="EMBL" id="PIN19920.1"/>
    </source>
</evidence>
<protein>
    <recommendedName>
        <fullName evidence="7">Amino acid transporter transmembrane domain-containing protein</fullName>
    </recommendedName>
</protein>
<comment type="subcellular location">
    <subcellularLocation>
        <location evidence="1">Membrane</location>
    </subcellularLocation>
</comment>
<keyword evidence="5 6" id="KW-0472">Membrane</keyword>
<organism evidence="8 9">
    <name type="scientific">Handroanthus impetiginosus</name>
    <dbReference type="NCBI Taxonomy" id="429701"/>
    <lineage>
        <taxon>Eukaryota</taxon>
        <taxon>Viridiplantae</taxon>
        <taxon>Streptophyta</taxon>
        <taxon>Embryophyta</taxon>
        <taxon>Tracheophyta</taxon>
        <taxon>Spermatophyta</taxon>
        <taxon>Magnoliopsida</taxon>
        <taxon>eudicotyledons</taxon>
        <taxon>Gunneridae</taxon>
        <taxon>Pentapetalae</taxon>
        <taxon>asterids</taxon>
        <taxon>lamiids</taxon>
        <taxon>Lamiales</taxon>
        <taxon>Bignoniaceae</taxon>
        <taxon>Crescentiina</taxon>
        <taxon>Tabebuia alliance</taxon>
        <taxon>Handroanthus</taxon>
    </lineage>
</organism>
<dbReference type="OrthoDB" id="655540at2759"/>
<evidence type="ECO:0000256" key="3">
    <source>
        <dbReference type="ARBA" id="ARBA00022970"/>
    </source>
</evidence>
<keyword evidence="9" id="KW-1185">Reference proteome</keyword>
<dbReference type="Pfam" id="PF01490">
    <property type="entry name" value="Aa_trans"/>
    <property type="match status" value="1"/>
</dbReference>
<dbReference type="InterPro" id="IPR013057">
    <property type="entry name" value="AA_transpt_TM"/>
</dbReference>
<gene>
    <name evidence="8" type="ORF">CDL12_07391</name>
</gene>
<proteinExistence type="predicted"/>
<dbReference type="GO" id="GO:0016020">
    <property type="term" value="C:membrane"/>
    <property type="evidence" value="ECO:0007669"/>
    <property type="project" value="UniProtKB-SubCell"/>
</dbReference>
<dbReference type="Proteomes" id="UP000231279">
    <property type="component" value="Unassembled WGS sequence"/>
</dbReference>
<dbReference type="AlphaFoldDB" id="A0A2G9HRJ6"/>
<keyword evidence="3" id="KW-0813">Transport</keyword>